<evidence type="ECO:0000313" key="9">
    <source>
        <dbReference type="Proteomes" id="UP000549394"/>
    </source>
</evidence>
<evidence type="ECO:0000313" key="8">
    <source>
        <dbReference type="EMBL" id="CAD5115071.1"/>
    </source>
</evidence>
<evidence type="ECO:0000256" key="5">
    <source>
        <dbReference type="PROSITE-ProRule" id="PRU00205"/>
    </source>
</evidence>
<keyword evidence="4 5" id="KW-0472">Membrane</keyword>
<comment type="caution">
    <text evidence="8">The sequence shown here is derived from an EMBL/GenBank/DDBJ whole genome shotgun (WGS) entry which is preliminary data.</text>
</comment>
<dbReference type="Proteomes" id="UP000549394">
    <property type="component" value="Unassembled WGS sequence"/>
</dbReference>
<evidence type="ECO:0000256" key="3">
    <source>
        <dbReference type="ARBA" id="ARBA00022989"/>
    </source>
</evidence>
<gene>
    <name evidence="8" type="ORF">DGYR_LOCUS3847</name>
</gene>
<feature type="domain" description="TLC" evidence="7">
    <location>
        <begin position="39"/>
        <end position="234"/>
    </location>
</feature>
<feature type="transmembrane region" description="Helical" evidence="6">
    <location>
        <begin position="6"/>
        <end position="26"/>
    </location>
</feature>
<feature type="transmembrane region" description="Helical" evidence="6">
    <location>
        <begin position="86"/>
        <end position="105"/>
    </location>
</feature>
<reference evidence="8 9" key="1">
    <citation type="submission" date="2020-08" db="EMBL/GenBank/DDBJ databases">
        <authorList>
            <person name="Hejnol A."/>
        </authorList>
    </citation>
    <scope>NUCLEOTIDE SEQUENCE [LARGE SCALE GENOMIC DNA]</scope>
</reference>
<accession>A0A7I8VIG7</accession>
<dbReference type="PANTHER" id="PTHR13439">
    <property type="entry name" value="CT120 PROTEIN"/>
    <property type="match status" value="1"/>
</dbReference>
<dbReference type="OrthoDB" id="6256279at2759"/>
<organism evidence="8 9">
    <name type="scientific">Dimorphilus gyrociliatus</name>
    <dbReference type="NCBI Taxonomy" id="2664684"/>
    <lineage>
        <taxon>Eukaryota</taxon>
        <taxon>Metazoa</taxon>
        <taxon>Spiralia</taxon>
        <taxon>Lophotrochozoa</taxon>
        <taxon>Annelida</taxon>
        <taxon>Polychaeta</taxon>
        <taxon>Polychaeta incertae sedis</taxon>
        <taxon>Dinophilidae</taxon>
        <taxon>Dimorphilus</taxon>
    </lineage>
</organism>
<dbReference type="GO" id="GO:0016020">
    <property type="term" value="C:membrane"/>
    <property type="evidence" value="ECO:0007669"/>
    <property type="project" value="UniProtKB-SubCell"/>
</dbReference>
<keyword evidence="9" id="KW-1185">Reference proteome</keyword>
<evidence type="ECO:0000256" key="2">
    <source>
        <dbReference type="ARBA" id="ARBA00022692"/>
    </source>
</evidence>
<evidence type="ECO:0000256" key="6">
    <source>
        <dbReference type="SAM" id="Phobius"/>
    </source>
</evidence>
<evidence type="ECO:0000256" key="4">
    <source>
        <dbReference type="ARBA" id="ARBA00023136"/>
    </source>
</evidence>
<dbReference type="InterPro" id="IPR050846">
    <property type="entry name" value="TLCD"/>
</dbReference>
<dbReference type="PROSITE" id="PS50922">
    <property type="entry name" value="TLC"/>
    <property type="match status" value="1"/>
</dbReference>
<name>A0A7I8VIG7_9ANNE</name>
<dbReference type="SMART" id="SM00724">
    <property type="entry name" value="TLC"/>
    <property type="match status" value="1"/>
</dbReference>
<evidence type="ECO:0000259" key="7">
    <source>
        <dbReference type="PROSITE" id="PS50922"/>
    </source>
</evidence>
<proteinExistence type="predicted"/>
<keyword evidence="2 5" id="KW-0812">Transmembrane</keyword>
<dbReference type="GO" id="GO:0005783">
    <property type="term" value="C:endoplasmic reticulum"/>
    <property type="evidence" value="ECO:0007669"/>
    <property type="project" value="TreeGrafter"/>
</dbReference>
<dbReference type="EMBL" id="CAJFCJ010000005">
    <property type="protein sequence ID" value="CAD5115071.1"/>
    <property type="molecule type" value="Genomic_DNA"/>
</dbReference>
<evidence type="ECO:0000256" key="1">
    <source>
        <dbReference type="ARBA" id="ARBA00004141"/>
    </source>
</evidence>
<dbReference type="AlphaFoldDB" id="A0A7I8VIG7"/>
<comment type="subcellular location">
    <subcellularLocation>
        <location evidence="1">Membrane</location>
        <topology evidence="1">Multi-pass membrane protein</topology>
    </subcellularLocation>
</comment>
<dbReference type="GO" id="GO:0055088">
    <property type="term" value="P:lipid homeostasis"/>
    <property type="evidence" value="ECO:0007669"/>
    <property type="project" value="TreeGrafter"/>
</dbReference>
<keyword evidence="3 6" id="KW-1133">Transmembrane helix</keyword>
<sequence>MNCFPYMTTYCVILWLLFKVIIPWLSSVTSDSYRKLDKHQKMIWSENVVSTIHAIVVSLLATWILLYDEAVIKEPVLGDSWSIRQLASIACAFMLVDIVIMYSVGDRSSLFYIHHLSVALTSLYCMREGRFCPWFTSIKTLSEASTPFVHANWFLKASKISEDSVAAKLLTYAVFTMCRILLIPIFWFNTYIHWEKGWSIKIVWVLILSSSVVLDLLNIRWWWQMTVKFLYYARCIIQNVAYDDKRHRLPSTIYNKSEKAEKQMTFMR</sequence>
<feature type="transmembrane region" description="Helical" evidence="6">
    <location>
        <begin position="202"/>
        <end position="223"/>
    </location>
</feature>
<dbReference type="Pfam" id="PF03798">
    <property type="entry name" value="TRAM_LAG1_CLN8"/>
    <property type="match status" value="1"/>
</dbReference>
<dbReference type="PANTHER" id="PTHR13439:SF0">
    <property type="entry name" value="TOPOISOMERASE I DAMAGE AFFECTED PROTEIN 4"/>
    <property type="match status" value="1"/>
</dbReference>
<dbReference type="InterPro" id="IPR006634">
    <property type="entry name" value="TLC-dom"/>
</dbReference>
<protein>
    <submittedName>
        <fullName evidence="8">DgyrCDS4084</fullName>
    </submittedName>
</protein>
<feature type="transmembrane region" description="Helical" evidence="6">
    <location>
        <begin position="169"/>
        <end position="190"/>
    </location>
</feature>
<feature type="transmembrane region" description="Helical" evidence="6">
    <location>
        <begin position="47"/>
        <end position="66"/>
    </location>
</feature>